<dbReference type="Gene3D" id="2.10.260.10">
    <property type="match status" value="1"/>
</dbReference>
<feature type="domain" description="SpoVT-AbrB" evidence="1">
    <location>
        <begin position="6"/>
        <end position="54"/>
    </location>
</feature>
<dbReference type="InterPro" id="IPR037914">
    <property type="entry name" value="SpoVT-AbrB_sf"/>
</dbReference>
<proteinExistence type="predicted"/>
<dbReference type="Proteomes" id="UP000231474">
    <property type="component" value="Unassembled WGS sequence"/>
</dbReference>
<evidence type="ECO:0000313" key="3">
    <source>
        <dbReference type="Proteomes" id="UP000231474"/>
    </source>
</evidence>
<accession>A0A2M8L4K5</accession>
<evidence type="ECO:0000313" key="2">
    <source>
        <dbReference type="EMBL" id="PJE67853.1"/>
    </source>
</evidence>
<dbReference type="Pfam" id="PF04014">
    <property type="entry name" value="MazE_antitoxin"/>
    <property type="match status" value="1"/>
</dbReference>
<evidence type="ECO:0000259" key="1">
    <source>
        <dbReference type="SMART" id="SM00966"/>
    </source>
</evidence>
<dbReference type="EMBL" id="PFEK01000003">
    <property type="protein sequence ID" value="PJE67853.1"/>
    <property type="molecule type" value="Genomic_DNA"/>
</dbReference>
<dbReference type="SMART" id="SM00966">
    <property type="entry name" value="SpoVT_AbrB"/>
    <property type="match status" value="1"/>
</dbReference>
<dbReference type="AlphaFoldDB" id="A0A2M8L4K5"/>
<dbReference type="SUPFAM" id="SSF89447">
    <property type="entry name" value="AbrB/MazE/MraZ-like"/>
    <property type="match status" value="1"/>
</dbReference>
<organism evidence="2 3">
    <name type="scientific">Candidatus Shapirobacteria bacterium CG10_big_fil_rev_8_21_14_0_10_40_9</name>
    <dbReference type="NCBI Taxonomy" id="1974888"/>
    <lineage>
        <taxon>Bacteria</taxon>
        <taxon>Candidatus Shapironibacteriota</taxon>
    </lineage>
</organism>
<comment type="caution">
    <text evidence="2">The sequence shown here is derived from an EMBL/GenBank/DDBJ whole genome shotgun (WGS) entry which is preliminary data.</text>
</comment>
<dbReference type="GO" id="GO:0003677">
    <property type="term" value="F:DNA binding"/>
    <property type="evidence" value="ECO:0007669"/>
    <property type="project" value="InterPro"/>
</dbReference>
<gene>
    <name evidence="2" type="ORF">COU95_00105</name>
</gene>
<protein>
    <recommendedName>
        <fullName evidence="1">SpoVT-AbrB domain-containing protein</fullName>
    </recommendedName>
</protein>
<reference evidence="3" key="1">
    <citation type="submission" date="2017-09" db="EMBL/GenBank/DDBJ databases">
        <title>Depth-based differentiation of microbial function through sediment-hosted aquifers and enrichment of novel symbionts in the deep terrestrial subsurface.</title>
        <authorList>
            <person name="Probst A.J."/>
            <person name="Ladd B."/>
            <person name="Jarett J.K."/>
            <person name="Geller-Mcgrath D.E."/>
            <person name="Sieber C.M.K."/>
            <person name="Emerson J.B."/>
            <person name="Anantharaman K."/>
            <person name="Thomas B.C."/>
            <person name="Malmstrom R."/>
            <person name="Stieglmeier M."/>
            <person name="Klingl A."/>
            <person name="Woyke T."/>
            <person name="Ryan C.M."/>
            <person name="Banfield J.F."/>
        </authorList>
    </citation>
    <scope>NUCLEOTIDE SEQUENCE [LARGE SCALE GENOMIC DNA]</scope>
</reference>
<dbReference type="InterPro" id="IPR007159">
    <property type="entry name" value="SpoVT-AbrB_dom"/>
</dbReference>
<sequence length="65" mass="7294">MAQKVIKTGNSAALTIPSEFVKDLGIRIGDPVKTILEKDKGKIIYIFKGVKQLPLSENFLHRQKK</sequence>
<name>A0A2M8L4K5_9BACT</name>